<proteinExistence type="predicted"/>
<accession>A0A081Q153</accession>
<sequence>MKTYFVLVKQKIQKKWYMIMTMKQSKIKPSDLRKYPMIMKRY</sequence>
<evidence type="ECO:0000313" key="1">
    <source>
        <dbReference type="EMBL" id="KEQ36676.1"/>
    </source>
</evidence>
<protein>
    <submittedName>
        <fullName evidence="1">Uncharacterized protein</fullName>
    </submittedName>
</protein>
<gene>
    <name evidence="1" type="ORF">SK629_0521</name>
</gene>
<organism evidence="1 2">
    <name type="scientific">Streptococcus mitis</name>
    <dbReference type="NCBI Taxonomy" id="28037"/>
    <lineage>
        <taxon>Bacteria</taxon>
        <taxon>Bacillati</taxon>
        <taxon>Bacillota</taxon>
        <taxon>Bacilli</taxon>
        <taxon>Lactobacillales</taxon>
        <taxon>Streptococcaceae</taxon>
        <taxon>Streptococcus</taxon>
        <taxon>Streptococcus mitis group</taxon>
    </lineage>
</organism>
<name>A0A081Q153_STRMT</name>
<evidence type="ECO:0000313" key="2">
    <source>
        <dbReference type="Proteomes" id="UP000028090"/>
    </source>
</evidence>
<comment type="caution">
    <text evidence="1">The sequence shown here is derived from an EMBL/GenBank/DDBJ whole genome shotgun (WGS) entry which is preliminary data.</text>
</comment>
<dbReference type="AlphaFoldDB" id="A0A081Q153"/>
<dbReference type="Proteomes" id="UP000028090">
    <property type="component" value="Unassembled WGS sequence"/>
</dbReference>
<dbReference type="EMBL" id="JPFU01000008">
    <property type="protein sequence ID" value="KEQ36676.1"/>
    <property type="molecule type" value="Genomic_DNA"/>
</dbReference>
<reference evidence="1 2" key="1">
    <citation type="submission" date="2014-05" db="EMBL/GenBank/DDBJ databases">
        <authorList>
            <person name="Daugherty S.C."/>
            <person name="Tallon L.J."/>
            <person name="Sadzewicz L."/>
            <person name="Kilian M."/>
            <person name="Tettelin H."/>
        </authorList>
    </citation>
    <scope>NUCLEOTIDE SEQUENCE [LARGE SCALE GENOMIC DNA]</scope>
    <source>
        <strain evidence="1 2">SK629</strain>
    </source>
</reference>
<dbReference type="PATRIC" id="fig|28037.95.peg.461"/>